<evidence type="ECO:0000313" key="3">
    <source>
        <dbReference type="Proteomes" id="UP000756346"/>
    </source>
</evidence>
<reference evidence="2" key="1">
    <citation type="journal article" date="2021" name="Nat. Commun.">
        <title>Genetic determinants of endophytism in the Arabidopsis root mycobiome.</title>
        <authorList>
            <person name="Mesny F."/>
            <person name="Miyauchi S."/>
            <person name="Thiergart T."/>
            <person name="Pickel B."/>
            <person name="Atanasova L."/>
            <person name="Karlsson M."/>
            <person name="Huettel B."/>
            <person name="Barry K.W."/>
            <person name="Haridas S."/>
            <person name="Chen C."/>
            <person name="Bauer D."/>
            <person name="Andreopoulos W."/>
            <person name="Pangilinan J."/>
            <person name="LaButti K."/>
            <person name="Riley R."/>
            <person name="Lipzen A."/>
            <person name="Clum A."/>
            <person name="Drula E."/>
            <person name="Henrissat B."/>
            <person name="Kohler A."/>
            <person name="Grigoriev I.V."/>
            <person name="Martin F.M."/>
            <person name="Hacquard S."/>
        </authorList>
    </citation>
    <scope>NUCLEOTIDE SEQUENCE</scope>
    <source>
        <strain evidence="2">MPI-CAGE-CH-0230</strain>
    </source>
</reference>
<organism evidence="2 3">
    <name type="scientific">Microdochium trichocladiopsis</name>
    <dbReference type="NCBI Taxonomy" id="1682393"/>
    <lineage>
        <taxon>Eukaryota</taxon>
        <taxon>Fungi</taxon>
        <taxon>Dikarya</taxon>
        <taxon>Ascomycota</taxon>
        <taxon>Pezizomycotina</taxon>
        <taxon>Sordariomycetes</taxon>
        <taxon>Xylariomycetidae</taxon>
        <taxon>Xylariales</taxon>
        <taxon>Microdochiaceae</taxon>
        <taxon>Microdochium</taxon>
    </lineage>
</organism>
<dbReference type="RefSeq" id="XP_046005169.1">
    <property type="nucleotide sequence ID" value="XM_046161297.1"/>
</dbReference>
<dbReference type="EMBL" id="JAGTJQ010000013">
    <property type="protein sequence ID" value="KAH7014202.1"/>
    <property type="molecule type" value="Genomic_DNA"/>
</dbReference>
<sequence>MHLPSLSAALAFLALSPGPALAAYVEINGVAGPAITSLHIVSLVTDDGVRHFHGPIFNGCESMIKYPFVKEFCLGYQSGHVYWTKDPDTKVCFKQTKASSTTCGPCAKGSCQYCYWNKYEETPCV</sequence>
<dbReference type="AlphaFoldDB" id="A0A9P8XUT5"/>
<feature type="chain" id="PRO_5040109012" evidence="1">
    <location>
        <begin position="23"/>
        <end position="125"/>
    </location>
</feature>
<name>A0A9P8XUT5_9PEZI</name>
<keyword evidence="3" id="KW-1185">Reference proteome</keyword>
<proteinExistence type="predicted"/>
<dbReference type="GeneID" id="70190843"/>
<dbReference type="Proteomes" id="UP000756346">
    <property type="component" value="Unassembled WGS sequence"/>
</dbReference>
<feature type="signal peptide" evidence="1">
    <location>
        <begin position="1"/>
        <end position="22"/>
    </location>
</feature>
<evidence type="ECO:0000313" key="2">
    <source>
        <dbReference type="EMBL" id="KAH7014202.1"/>
    </source>
</evidence>
<evidence type="ECO:0000256" key="1">
    <source>
        <dbReference type="SAM" id="SignalP"/>
    </source>
</evidence>
<protein>
    <submittedName>
        <fullName evidence="2">Uncharacterized protein</fullName>
    </submittedName>
</protein>
<gene>
    <name evidence="2" type="ORF">B0I36DRAFT_389167</name>
</gene>
<keyword evidence="1" id="KW-0732">Signal</keyword>
<accession>A0A9P8XUT5</accession>
<comment type="caution">
    <text evidence="2">The sequence shown here is derived from an EMBL/GenBank/DDBJ whole genome shotgun (WGS) entry which is preliminary data.</text>
</comment>
<dbReference type="OrthoDB" id="10449066at2759"/>